<evidence type="ECO:0000313" key="2">
    <source>
        <dbReference type="Proteomes" id="UP000258502"/>
    </source>
</evidence>
<sequence length="121" mass="13610">MDSQLRGIDVPLRHHREAQVPVTLQFGQDRPAGLDVERRAGMLQHRLMAHVEDVVEVVDVLPRLGVRSVEAEVAVPASELREFVCRRDGFVITDVVGACPARVFEDRGCDQLDFHTLRSEL</sequence>
<evidence type="ECO:0000313" key="1">
    <source>
        <dbReference type="EMBL" id="AGK85812.1"/>
    </source>
</evidence>
<accession>R4JKL6</accession>
<gene>
    <name evidence="1" type="ORF">Chy1_0045</name>
</gene>
<reference evidence="1 2" key="1">
    <citation type="submission" date="2013-02" db="EMBL/GenBank/DDBJ databases">
        <title>Genome structure of mycobacteriophage Chy1: implications for phage evolution.</title>
        <authorList>
            <person name="Liu P."/>
            <person name="Wu T."/>
            <person name="Guo S."/>
        </authorList>
    </citation>
    <scope>NUCLEOTIDE SEQUENCE [LARGE SCALE GENOMIC DNA]</scope>
</reference>
<dbReference type="EMBL" id="KC787102">
    <property type="protein sequence ID" value="AGK85812.1"/>
    <property type="molecule type" value="Genomic_DNA"/>
</dbReference>
<protein>
    <submittedName>
        <fullName evidence="1">Uncharacterized protein</fullName>
    </submittedName>
</protein>
<proteinExistence type="predicted"/>
<dbReference type="Proteomes" id="UP000258502">
    <property type="component" value="Genome"/>
</dbReference>
<name>R4JKL6_BPMD2</name>
<organism evidence="1 2">
    <name type="scientific">Mycobacterium phage Chy1</name>
    <dbReference type="NCBI Taxonomy" id="1219531"/>
    <lineage>
        <taxon>Viruses</taxon>
        <taxon>Duplodnaviria</taxon>
        <taxon>Heunggongvirae</taxon>
        <taxon>Uroviricota</taxon>
        <taxon>Caudoviricetes</taxon>
        <taxon>Fromanvirus</taxon>
        <taxon>Mycobacterium phage D29</taxon>
    </lineage>
</organism>